<evidence type="ECO:0000256" key="1">
    <source>
        <dbReference type="SAM" id="MobiDB-lite"/>
    </source>
</evidence>
<feature type="region of interest" description="Disordered" evidence="1">
    <location>
        <begin position="504"/>
        <end position="527"/>
    </location>
</feature>
<sequence length="540" mass="62777">MATVTQSKIFGNQGLDSSLNITERSFSRRKHEVARYSIGGFEKSKVKVGDLLDEDILIPESWNTKYQSLNFKHRPITEVAGAPTGHENRFEFRKYNPEVINQKTDSEVGDDPPFATLNKLQAYRKDKQKKFAESSIANWQNEHPYFVEVKPTQETPMKKDCRPKTVKQRNEERANYFRVKNGLNKHTQGINYRNSANYGNSISLKYIEKPIIKTNTQLQTRRLSETRKENAKIKTQKKLEDFDRGIIDKENSYFRMNYQPEVRRTRSNLIQNRTNRENEYNQKHFKLKVLGVNGPDIPSFYKTNKEWWKKRKEYVENPRNKSQAQMLQNNKLGSRNEMIVLADFSINEAPQQSFKEHVVMKKKKDGIADKPNANKNIVKTKSRKKHKSNYLRWSEKQGKIISCKGRYFDNLKGQGSFSTDYKPLYSSFNKNGVFVPPPNSKDSLKEQIEEDIINIKTHGQNTTKVTQRKSMNNSKKERQGKGISSENTLFKIFKSTYLGNNKRTSQYEGSNISSTAKPTASTMERGQKRCMSIRSGAFQF</sequence>
<comment type="caution">
    <text evidence="2">The sequence shown here is derived from an EMBL/GenBank/DDBJ whole genome shotgun (WGS) entry which is preliminary data.</text>
</comment>
<keyword evidence="3" id="KW-1185">Reference proteome</keyword>
<dbReference type="Proteomes" id="UP001295684">
    <property type="component" value="Unassembled WGS sequence"/>
</dbReference>
<evidence type="ECO:0000313" key="2">
    <source>
        <dbReference type="EMBL" id="CAI2363543.1"/>
    </source>
</evidence>
<feature type="compositionally biased region" description="Polar residues" evidence="1">
    <location>
        <begin position="504"/>
        <end position="524"/>
    </location>
</feature>
<dbReference type="AlphaFoldDB" id="A0AAD1U7T7"/>
<organism evidence="2 3">
    <name type="scientific">Euplotes crassus</name>
    <dbReference type="NCBI Taxonomy" id="5936"/>
    <lineage>
        <taxon>Eukaryota</taxon>
        <taxon>Sar</taxon>
        <taxon>Alveolata</taxon>
        <taxon>Ciliophora</taxon>
        <taxon>Intramacronucleata</taxon>
        <taxon>Spirotrichea</taxon>
        <taxon>Hypotrichia</taxon>
        <taxon>Euplotida</taxon>
        <taxon>Euplotidae</taxon>
        <taxon>Moneuplotes</taxon>
    </lineage>
</organism>
<name>A0AAD1U7T7_EUPCR</name>
<proteinExistence type="predicted"/>
<protein>
    <submittedName>
        <fullName evidence="2">Uncharacterized protein</fullName>
    </submittedName>
</protein>
<reference evidence="2" key="1">
    <citation type="submission" date="2023-07" db="EMBL/GenBank/DDBJ databases">
        <authorList>
            <consortium name="AG Swart"/>
            <person name="Singh M."/>
            <person name="Singh A."/>
            <person name="Seah K."/>
            <person name="Emmerich C."/>
        </authorList>
    </citation>
    <scope>NUCLEOTIDE SEQUENCE</scope>
    <source>
        <strain evidence="2">DP1</strain>
    </source>
</reference>
<gene>
    <name evidence="2" type="ORF">ECRASSUSDP1_LOCUS4879</name>
</gene>
<dbReference type="EMBL" id="CAMPGE010004695">
    <property type="protein sequence ID" value="CAI2363543.1"/>
    <property type="molecule type" value="Genomic_DNA"/>
</dbReference>
<accession>A0AAD1U7T7</accession>
<evidence type="ECO:0000313" key="3">
    <source>
        <dbReference type="Proteomes" id="UP001295684"/>
    </source>
</evidence>